<sequence>MSALDDRLLNAHAAGDIPALAVLYEQAADAQTDGDAAAFFLTHAYVHALEAGLPAADRLRQRLIDMGREVPQA</sequence>
<name>A0A1M4ULC2_9RHOB</name>
<keyword evidence="2" id="KW-1185">Reference proteome</keyword>
<proteinExistence type="predicted"/>
<dbReference type="RefSeq" id="WP_149774896.1">
    <property type="nucleotide sequence ID" value="NZ_FQVK01000004.1"/>
</dbReference>
<reference evidence="1 2" key="1">
    <citation type="submission" date="2016-11" db="EMBL/GenBank/DDBJ databases">
        <authorList>
            <person name="Varghese N."/>
            <person name="Submissions S."/>
        </authorList>
    </citation>
    <scope>NUCLEOTIDE SEQUENCE [LARGE SCALE GENOMIC DNA]</scope>
    <source>
        <strain evidence="1 2">DSM 29341</strain>
    </source>
</reference>
<dbReference type="EMBL" id="FQVK01000004">
    <property type="protein sequence ID" value="SHE57390.1"/>
    <property type="molecule type" value="Genomic_DNA"/>
</dbReference>
<gene>
    <name evidence="1" type="ORF">SAMN05444279_104130</name>
</gene>
<evidence type="ECO:0000313" key="2">
    <source>
        <dbReference type="Proteomes" id="UP000325134"/>
    </source>
</evidence>
<dbReference type="OrthoDB" id="7864216at2"/>
<dbReference type="AlphaFoldDB" id="A0A1M4ULC2"/>
<organism evidence="1 2">
    <name type="scientific">Ruegeria intermedia</name>
    <dbReference type="NCBI Taxonomy" id="996115"/>
    <lineage>
        <taxon>Bacteria</taxon>
        <taxon>Pseudomonadati</taxon>
        <taxon>Pseudomonadota</taxon>
        <taxon>Alphaproteobacteria</taxon>
        <taxon>Rhodobacterales</taxon>
        <taxon>Roseobacteraceae</taxon>
        <taxon>Ruegeria</taxon>
    </lineage>
</organism>
<accession>A0A1M4ULC2</accession>
<protein>
    <submittedName>
        <fullName evidence="1">Uncharacterized protein</fullName>
    </submittedName>
</protein>
<dbReference type="Proteomes" id="UP000325134">
    <property type="component" value="Unassembled WGS sequence"/>
</dbReference>
<evidence type="ECO:0000313" key="1">
    <source>
        <dbReference type="EMBL" id="SHE57390.1"/>
    </source>
</evidence>